<evidence type="ECO:0000256" key="3">
    <source>
        <dbReference type="ARBA" id="ARBA00012737"/>
    </source>
</evidence>
<feature type="site" description="Important for beta-aspartyl-AMP intermediate formation" evidence="11">
    <location>
        <position position="379"/>
    </location>
</feature>
<dbReference type="Gene3D" id="3.40.50.620">
    <property type="entry name" value="HUPs"/>
    <property type="match status" value="1"/>
</dbReference>
<feature type="binding site" evidence="10">
    <location>
        <position position="102"/>
    </location>
    <ligand>
        <name>L-glutamine</name>
        <dbReference type="ChEBI" id="CHEBI:58359"/>
    </ligand>
</feature>
<dbReference type="InterPro" id="IPR033738">
    <property type="entry name" value="AsnB_N"/>
</dbReference>
<dbReference type="EC" id="6.3.5.4" evidence="3"/>
<dbReference type="GO" id="GO:0004066">
    <property type="term" value="F:asparagine synthase (glutamine-hydrolyzing) activity"/>
    <property type="evidence" value="ECO:0007669"/>
    <property type="project" value="UniProtKB-EC"/>
</dbReference>
<protein>
    <recommendedName>
        <fullName evidence="3">asparagine synthase (glutamine-hydrolyzing)</fullName>
        <ecNumber evidence="3">6.3.5.4</ecNumber>
    </recommendedName>
</protein>
<dbReference type="Gene3D" id="3.60.20.10">
    <property type="entry name" value="Glutamine Phosphoribosylpyrophosphate, subunit 1, domain 1"/>
    <property type="match status" value="1"/>
</dbReference>
<dbReference type="EMBL" id="PXYW01000002">
    <property type="protein sequence ID" value="PSR35290.1"/>
    <property type="molecule type" value="Genomic_DNA"/>
</dbReference>
<dbReference type="PIRSF" id="PIRSF001589">
    <property type="entry name" value="Asn_synthetase_glu-h"/>
    <property type="match status" value="1"/>
</dbReference>
<evidence type="ECO:0000256" key="10">
    <source>
        <dbReference type="PIRSR" id="PIRSR001589-2"/>
    </source>
</evidence>
<feature type="binding site" evidence="10">
    <location>
        <position position="263"/>
    </location>
    <ligand>
        <name>ATP</name>
        <dbReference type="ChEBI" id="CHEBI:30616"/>
    </ligand>
</feature>
<dbReference type="NCBIfam" id="TIGR01536">
    <property type="entry name" value="asn_synth_AEB"/>
    <property type="match status" value="1"/>
</dbReference>
<dbReference type="InterPro" id="IPR051786">
    <property type="entry name" value="ASN_synthetase/amidase"/>
</dbReference>
<evidence type="ECO:0000256" key="4">
    <source>
        <dbReference type="ARBA" id="ARBA00022741"/>
    </source>
</evidence>
<evidence type="ECO:0000256" key="9">
    <source>
        <dbReference type="PIRSR" id="PIRSR001589-1"/>
    </source>
</evidence>
<evidence type="ECO:0000256" key="1">
    <source>
        <dbReference type="ARBA" id="ARBA00005187"/>
    </source>
</evidence>
<keyword evidence="4 10" id="KW-0547">Nucleotide-binding</keyword>
<comment type="caution">
    <text evidence="13">The sequence shown here is derived from an EMBL/GenBank/DDBJ whole genome shotgun (WGS) entry which is preliminary data.</text>
</comment>
<dbReference type="SUPFAM" id="SSF52402">
    <property type="entry name" value="Adenine nucleotide alpha hydrolases-like"/>
    <property type="match status" value="1"/>
</dbReference>
<dbReference type="PANTHER" id="PTHR43284:SF1">
    <property type="entry name" value="ASPARAGINE SYNTHETASE"/>
    <property type="match status" value="1"/>
</dbReference>
<dbReference type="PROSITE" id="PS51278">
    <property type="entry name" value="GATASE_TYPE_2"/>
    <property type="match status" value="1"/>
</dbReference>
<feature type="domain" description="Glutamine amidotransferase type-2" evidence="12">
    <location>
        <begin position="2"/>
        <end position="216"/>
    </location>
</feature>
<reference evidence="13 14" key="1">
    <citation type="journal article" date="2014" name="BMC Genomics">
        <title>Comparison of environmental and isolate Sulfobacillus genomes reveals diverse carbon, sulfur, nitrogen, and hydrogen metabolisms.</title>
        <authorList>
            <person name="Justice N.B."/>
            <person name="Norman A."/>
            <person name="Brown C.T."/>
            <person name="Singh A."/>
            <person name="Thomas B.C."/>
            <person name="Banfield J.F."/>
        </authorList>
    </citation>
    <scope>NUCLEOTIDE SEQUENCE [LARGE SCALE GENOMIC DNA]</scope>
    <source>
        <strain evidence="13">AMDSBA4</strain>
    </source>
</reference>
<evidence type="ECO:0000256" key="2">
    <source>
        <dbReference type="ARBA" id="ARBA00005752"/>
    </source>
</evidence>
<keyword evidence="7 9" id="KW-0315">Glutamine amidotransferase</keyword>
<dbReference type="GO" id="GO:0006529">
    <property type="term" value="P:asparagine biosynthetic process"/>
    <property type="evidence" value="ECO:0007669"/>
    <property type="project" value="UniProtKB-KW"/>
</dbReference>
<dbReference type="InterPro" id="IPR017932">
    <property type="entry name" value="GATase_2_dom"/>
</dbReference>
<accession>A0A2T2XLC3</accession>
<comment type="catalytic activity">
    <reaction evidence="8">
        <text>L-aspartate + L-glutamine + ATP + H2O = L-asparagine + L-glutamate + AMP + diphosphate + H(+)</text>
        <dbReference type="Rhea" id="RHEA:12228"/>
        <dbReference type="ChEBI" id="CHEBI:15377"/>
        <dbReference type="ChEBI" id="CHEBI:15378"/>
        <dbReference type="ChEBI" id="CHEBI:29985"/>
        <dbReference type="ChEBI" id="CHEBI:29991"/>
        <dbReference type="ChEBI" id="CHEBI:30616"/>
        <dbReference type="ChEBI" id="CHEBI:33019"/>
        <dbReference type="ChEBI" id="CHEBI:58048"/>
        <dbReference type="ChEBI" id="CHEBI:58359"/>
        <dbReference type="ChEBI" id="CHEBI:456215"/>
        <dbReference type="EC" id="6.3.5.4"/>
    </reaction>
</comment>
<keyword evidence="6 9" id="KW-0061">Asparagine biosynthesis</keyword>
<comment type="pathway">
    <text evidence="1">Amino-acid biosynthesis; L-asparagine biosynthesis; L-asparagine from L-aspartate (L-Gln route): step 1/1.</text>
</comment>
<comment type="similarity">
    <text evidence="2">Belongs to the asparagine synthetase family.</text>
</comment>
<evidence type="ECO:0000256" key="5">
    <source>
        <dbReference type="ARBA" id="ARBA00022840"/>
    </source>
</evidence>
<dbReference type="CDD" id="cd01991">
    <property type="entry name" value="Asn_synthase_B_C"/>
    <property type="match status" value="1"/>
</dbReference>
<evidence type="ECO:0000256" key="6">
    <source>
        <dbReference type="ARBA" id="ARBA00022888"/>
    </source>
</evidence>
<dbReference type="AlphaFoldDB" id="A0A2T2XLC3"/>
<evidence type="ECO:0000313" key="13">
    <source>
        <dbReference type="EMBL" id="PSR35290.1"/>
    </source>
</evidence>
<dbReference type="Proteomes" id="UP000242972">
    <property type="component" value="Unassembled WGS sequence"/>
</dbReference>
<evidence type="ECO:0000313" key="14">
    <source>
        <dbReference type="Proteomes" id="UP000242972"/>
    </source>
</evidence>
<dbReference type="InterPro" id="IPR029055">
    <property type="entry name" value="Ntn_hydrolases_N"/>
</dbReference>
<keyword evidence="5 10" id="KW-0067">ATP-binding</keyword>
<organism evidence="13 14">
    <name type="scientific">Sulfobacillus benefaciens</name>
    <dbReference type="NCBI Taxonomy" id="453960"/>
    <lineage>
        <taxon>Bacteria</taxon>
        <taxon>Bacillati</taxon>
        <taxon>Bacillota</taxon>
        <taxon>Clostridia</taxon>
        <taxon>Eubacteriales</taxon>
        <taxon>Clostridiales Family XVII. Incertae Sedis</taxon>
        <taxon>Sulfobacillus</taxon>
    </lineage>
</organism>
<evidence type="ECO:0000256" key="11">
    <source>
        <dbReference type="PIRSR" id="PIRSR001589-3"/>
    </source>
</evidence>
<dbReference type="GO" id="GO:0005829">
    <property type="term" value="C:cytosol"/>
    <property type="evidence" value="ECO:0007669"/>
    <property type="project" value="TreeGrafter"/>
</dbReference>
<dbReference type="Pfam" id="PF00733">
    <property type="entry name" value="Asn_synthase"/>
    <property type="match status" value="1"/>
</dbReference>
<evidence type="ECO:0000256" key="8">
    <source>
        <dbReference type="ARBA" id="ARBA00048741"/>
    </source>
</evidence>
<dbReference type="InterPro" id="IPR001962">
    <property type="entry name" value="Asn_synthase"/>
</dbReference>
<name>A0A2T2XLC3_9FIRM</name>
<evidence type="ECO:0000256" key="7">
    <source>
        <dbReference type="ARBA" id="ARBA00022962"/>
    </source>
</evidence>
<proteinExistence type="inferred from homology"/>
<dbReference type="GO" id="GO:0005524">
    <property type="term" value="F:ATP binding"/>
    <property type="evidence" value="ECO:0007669"/>
    <property type="project" value="UniProtKB-KW"/>
</dbReference>
<dbReference type="SUPFAM" id="SSF56235">
    <property type="entry name" value="N-terminal nucleophile aminohydrolases (Ntn hydrolases)"/>
    <property type="match status" value="1"/>
</dbReference>
<dbReference type="Pfam" id="PF13537">
    <property type="entry name" value="GATase_7"/>
    <property type="match status" value="1"/>
</dbReference>
<evidence type="ECO:0000259" key="12">
    <source>
        <dbReference type="PROSITE" id="PS51278"/>
    </source>
</evidence>
<feature type="active site" description="For GATase activity" evidence="9">
    <location>
        <position position="2"/>
    </location>
</feature>
<dbReference type="InterPro" id="IPR006426">
    <property type="entry name" value="Asn_synth_AEB"/>
</dbReference>
<sequence>MCGIAGWIDYEADITRQQSALDAMVAPLTCRGPDGSGTFVTTNAGLGHRRLVVIDPEGGMQPMSRRLGNHVYTIVYNGELYNFQELRQQLENEGFEFRSRSDTEVLLTSYVAWGSACVSKLNGIFAFAIWDSKDRTLFMARDRLGVKPLFYSRQGSRMLFASELKGILAHPAVKAEVDAEGLAEVFAIGPARTPGHGIFRNIDELRPGYYLYLSPTTYRAAPYWQLNSHPHEDSWEQTTSTVRNLVEDTVKRQLVADVPVITLLSGGLDSSVVTAIAARAFKEQGREPLNTYSIDFVDMERYFKANKFQTNLDAPWVEKVSSYLGTNHHRVIVDTPELYQDLLAAMRARDLPGMADVDTSLLIFSREIKKAATVGLSGEAADEIFGGYPWFHHPDAIAARTFPWARRLKDRIQILSPEFAEYIQPESYVARRYQEALDEVPRLPGEAAEDARIREIAYLSITRFLPTLLDRKDRMTMAVGLEVRVPFCDHRLVEYVWNIPWGWKNYDNVAKGVLRHAMQGILPSNVLMRQKSPYPSTPNPSYFIAMRQGLDAILSDPTSPVLPLLDVAEIRRVMELGPMGDQIPWFGQLMGNAQLFAFLIQANAWLKEYHIAML</sequence>
<dbReference type="CDD" id="cd00712">
    <property type="entry name" value="AsnB"/>
    <property type="match status" value="1"/>
</dbReference>
<feature type="binding site" evidence="10">
    <location>
        <position position="294"/>
    </location>
    <ligand>
        <name>ATP</name>
        <dbReference type="ChEBI" id="CHEBI:30616"/>
    </ligand>
</feature>
<gene>
    <name evidence="13" type="primary">asnB</name>
    <name evidence="13" type="ORF">C7B46_01075</name>
</gene>
<feature type="binding site" evidence="10">
    <location>
        <begin position="377"/>
        <end position="378"/>
    </location>
    <ligand>
        <name>ATP</name>
        <dbReference type="ChEBI" id="CHEBI:30616"/>
    </ligand>
</feature>
<dbReference type="PANTHER" id="PTHR43284">
    <property type="entry name" value="ASPARAGINE SYNTHETASE (GLUTAMINE-HYDROLYZING)"/>
    <property type="match status" value="1"/>
</dbReference>
<dbReference type="InterPro" id="IPR014729">
    <property type="entry name" value="Rossmann-like_a/b/a_fold"/>
</dbReference>
<keyword evidence="9" id="KW-0028">Amino-acid biosynthesis</keyword>